<proteinExistence type="predicted"/>
<dbReference type="eggNOG" id="COG2373">
    <property type="taxonomic scope" value="Bacteria"/>
</dbReference>
<keyword evidence="1" id="KW-0732">Signal</keyword>
<dbReference type="HOGENOM" id="CLU_345103_0_0_4"/>
<dbReference type="STRING" id="391735.Veis_2587"/>
<dbReference type="InterPro" id="IPR011801">
    <property type="entry name" value="Swm_rep_I_cyn"/>
</dbReference>
<dbReference type="InterPro" id="IPR044048">
    <property type="entry name" value="Big_12"/>
</dbReference>
<evidence type="ECO:0000313" key="4">
    <source>
        <dbReference type="EMBL" id="ABM58332.1"/>
    </source>
</evidence>
<dbReference type="NCBIfam" id="NF041766">
    <property type="entry name" value="choice_anch_U"/>
    <property type="match status" value="1"/>
</dbReference>
<dbReference type="Proteomes" id="UP000000374">
    <property type="component" value="Chromosome"/>
</dbReference>
<dbReference type="AlphaFoldDB" id="A1WL25"/>
<dbReference type="NCBIfam" id="TIGR02059">
    <property type="entry name" value="swm_rep_I"/>
    <property type="match status" value="1"/>
</dbReference>
<dbReference type="Pfam" id="PF13753">
    <property type="entry name" value="SWM_repeat"/>
    <property type="match status" value="1"/>
</dbReference>
<evidence type="ECO:0000256" key="2">
    <source>
        <dbReference type="SAM" id="MobiDB-lite"/>
    </source>
</evidence>
<feature type="compositionally biased region" description="Low complexity" evidence="2">
    <location>
        <begin position="645"/>
        <end position="660"/>
    </location>
</feature>
<feature type="domain" description="Bacterial Ig-like" evidence="3">
    <location>
        <begin position="220"/>
        <end position="323"/>
    </location>
</feature>
<keyword evidence="5" id="KW-1185">Reference proteome</keyword>
<sequence>MAPATMDDQRPDQATHFPFQVSTMASITLSDNVLNATETATVTFTFDADYALAPANITAIGGTLSTPVAFPPGQSRVWQATFTPATAATQRADCTITVNNDAGGVLAQSNSFTVDNVRPDIIDFDIPPVIASSGNVDVSFSITFDEPVDAANPRIFSSTGGRHSFGTSSNGGRTWTYQWWPRVTEGRHPIGIRLQSVKDLAGNEATNKGADSYHEFIRFDSQRPTVSTVSMADRNLSAGEETTITIVFSEALNRTSFTTDDLRVAPFKGQLSDLRTTDGITWTVKLRAPAALPDADNGVSTGNRIQINMAGIADVPGNTGAGGWTDLGTADTASYRIDIAPTVTAIDVPSATIHAGQDPTTITIHFNKPVTGLTSANIDLTNASGTLVSGPASIDGRTWIFTFSPTANTDDSSNTIRINLDGITDATGSAATDSAARTSGNFSIDTVRPTVTITLDDSRLCANETAVVTFAFSERVNGFSMDKVDTTGAQGSLSDLTPVGTDGRVWTATFTPTAERARAPGRITVDMDRITDAAGSTGTGKTPSQNYTVDTRVFAIRDATVNGTRLVLRYSDETHLDADPVHGAPTTAFTVLVDGRRVGVQSLAVDAAAKTVTLTLADAVSAGQTVTVAYTDPSTGNDLQAVQEAGSGATSGDDAASFAARPVTNLLTPPAPSPSPAPATDSGRDGATPNALDSDYDSVPNAQEDQAPGLLRPDGSAGPDGDGNGDGIRDSQQVAVGSTRDLTLVAGSQDGKLIPGSNARITELVRSDAPASLPKGMEMPLGLTQFRVGLSEGRYTESFSLYVDPATGATGYWVKDSAGTWVNLASEPYGGKVSSEGGRTRLDFQIQDGGQYDADGLADGHITALGAAAKMPLSIVGQSPHVESGSFWF</sequence>
<organism evidence="4 5">
    <name type="scientific">Verminephrobacter eiseniae (strain EF01-2)</name>
    <dbReference type="NCBI Taxonomy" id="391735"/>
    <lineage>
        <taxon>Bacteria</taxon>
        <taxon>Pseudomonadati</taxon>
        <taxon>Pseudomonadota</taxon>
        <taxon>Betaproteobacteria</taxon>
        <taxon>Burkholderiales</taxon>
        <taxon>Comamonadaceae</taxon>
        <taxon>Verminephrobacter</taxon>
    </lineage>
</organism>
<gene>
    <name evidence="4" type="ordered locus">Veis_2587</name>
</gene>
<dbReference type="InterPro" id="IPR053784">
    <property type="entry name" value="Choice_anch_U_dom"/>
</dbReference>
<evidence type="ECO:0000259" key="3">
    <source>
        <dbReference type="Pfam" id="PF19078"/>
    </source>
</evidence>
<protein>
    <submittedName>
        <fullName evidence="4">Outer membrane protein</fullName>
    </submittedName>
</protein>
<reference evidence="5" key="1">
    <citation type="submission" date="2006-12" db="EMBL/GenBank/DDBJ databases">
        <title>Complete sequence of chromosome 1 of Verminephrobacter eiseniae EF01-2.</title>
        <authorList>
            <person name="Copeland A."/>
            <person name="Lucas S."/>
            <person name="Lapidus A."/>
            <person name="Barry K."/>
            <person name="Detter J.C."/>
            <person name="Glavina del Rio T."/>
            <person name="Dalin E."/>
            <person name="Tice H."/>
            <person name="Pitluck S."/>
            <person name="Chertkov O."/>
            <person name="Brettin T."/>
            <person name="Bruce D."/>
            <person name="Han C."/>
            <person name="Tapia R."/>
            <person name="Gilna P."/>
            <person name="Schmutz J."/>
            <person name="Larimer F."/>
            <person name="Land M."/>
            <person name="Hauser L."/>
            <person name="Kyrpides N."/>
            <person name="Kim E."/>
            <person name="Stahl D."/>
            <person name="Richardson P."/>
        </authorList>
    </citation>
    <scope>NUCLEOTIDE SEQUENCE [LARGE SCALE GENOMIC DNA]</scope>
    <source>
        <strain evidence="5">EF01-2</strain>
    </source>
</reference>
<feature type="region of interest" description="Disordered" evidence="2">
    <location>
        <begin position="631"/>
        <end position="731"/>
    </location>
</feature>
<feature type="domain" description="Bacterial Ig-like" evidence="3">
    <location>
        <begin position="340"/>
        <end position="436"/>
    </location>
</feature>
<dbReference type="InterPro" id="IPR028059">
    <property type="entry name" value="SWM_rpt"/>
</dbReference>
<feature type="domain" description="Bacterial Ig-like" evidence="3">
    <location>
        <begin position="25"/>
        <end position="101"/>
    </location>
</feature>
<feature type="compositionally biased region" description="Polar residues" evidence="2">
    <location>
        <begin position="631"/>
        <end position="640"/>
    </location>
</feature>
<name>A1WL25_VEREI</name>
<dbReference type="KEGG" id="vei:Veis_2587"/>
<accession>A1WL25</accession>
<dbReference type="Gene3D" id="2.60.40.1220">
    <property type="match status" value="1"/>
</dbReference>
<dbReference type="Pfam" id="PF19078">
    <property type="entry name" value="Big_12"/>
    <property type="match status" value="3"/>
</dbReference>
<dbReference type="InterPro" id="IPR014755">
    <property type="entry name" value="Cu-Rt/internalin_Ig-like"/>
</dbReference>
<dbReference type="EMBL" id="CP000542">
    <property type="protein sequence ID" value="ABM58332.1"/>
    <property type="molecule type" value="Genomic_DNA"/>
</dbReference>
<evidence type="ECO:0000256" key="1">
    <source>
        <dbReference type="ARBA" id="ARBA00022729"/>
    </source>
</evidence>
<evidence type="ECO:0000313" key="5">
    <source>
        <dbReference type="Proteomes" id="UP000000374"/>
    </source>
</evidence>